<organism evidence="2 3">
    <name type="scientific">Shewanella glacialipiscicola</name>
    <dbReference type="NCBI Taxonomy" id="614069"/>
    <lineage>
        <taxon>Bacteria</taxon>
        <taxon>Pseudomonadati</taxon>
        <taxon>Pseudomonadota</taxon>
        <taxon>Gammaproteobacteria</taxon>
        <taxon>Alteromonadales</taxon>
        <taxon>Shewanellaceae</taxon>
        <taxon>Shewanella</taxon>
    </lineage>
</organism>
<dbReference type="EMBL" id="BSUY01000001">
    <property type="protein sequence ID" value="GMA82928.1"/>
    <property type="molecule type" value="Genomic_DNA"/>
</dbReference>
<evidence type="ECO:0000256" key="1">
    <source>
        <dbReference type="SAM" id="SignalP"/>
    </source>
</evidence>
<gene>
    <name evidence="2" type="ORF">GCM10025855_24610</name>
</gene>
<evidence type="ECO:0000313" key="2">
    <source>
        <dbReference type="EMBL" id="GMA82928.1"/>
    </source>
</evidence>
<proteinExistence type="predicted"/>
<keyword evidence="3" id="KW-1185">Reference proteome</keyword>
<evidence type="ECO:0000313" key="3">
    <source>
        <dbReference type="Proteomes" id="UP001157046"/>
    </source>
</evidence>
<feature type="chain" id="PRO_5047519967" evidence="1">
    <location>
        <begin position="22"/>
        <end position="128"/>
    </location>
</feature>
<feature type="signal peptide" evidence="1">
    <location>
        <begin position="1"/>
        <end position="21"/>
    </location>
</feature>
<name>A0ABQ6J474_9GAMM</name>
<dbReference type="Proteomes" id="UP001157046">
    <property type="component" value="Unassembled WGS sequence"/>
</dbReference>
<accession>A0ABQ6J474</accession>
<protein>
    <submittedName>
        <fullName evidence="2">Uncharacterized protein</fullName>
    </submittedName>
</protein>
<dbReference type="RefSeq" id="WP_220774536.1">
    <property type="nucleotide sequence ID" value="NZ_BPFC01000132.1"/>
</dbReference>
<keyword evidence="1" id="KW-0732">Signal</keyword>
<sequence>MINMKFMTVATLLCLSSTVSASQILDCNKDASSATCQSYLEGIIDGALMFKSDALGVRLETNGYESRALKYRGGKRFQEANRVYCAGRIPERDVLVSGVTEAVSLGNATDLEQLQGVVTNLLDCQRLQ</sequence>
<comment type="caution">
    <text evidence="2">The sequence shown here is derived from an EMBL/GenBank/DDBJ whole genome shotgun (WGS) entry which is preliminary data.</text>
</comment>
<reference evidence="3" key="1">
    <citation type="journal article" date="2019" name="Int. J. Syst. Evol. Microbiol.">
        <title>The Global Catalogue of Microorganisms (GCM) 10K type strain sequencing project: providing services to taxonomists for standard genome sequencing and annotation.</title>
        <authorList>
            <consortium name="The Broad Institute Genomics Platform"/>
            <consortium name="The Broad Institute Genome Sequencing Center for Infectious Disease"/>
            <person name="Wu L."/>
            <person name="Ma J."/>
        </authorList>
    </citation>
    <scope>NUCLEOTIDE SEQUENCE [LARGE SCALE GENOMIC DNA]</scope>
    <source>
        <strain evidence="3">NBRC 102030</strain>
    </source>
</reference>